<evidence type="ECO:0000313" key="1">
    <source>
        <dbReference type="EMBL" id="CRL32352.1"/>
    </source>
</evidence>
<proteinExistence type="predicted"/>
<dbReference type="EMBL" id="CVRS01000014">
    <property type="protein sequence ID" value="CRL32352.1"/>
    <property type="molecule type" value="Genomic_DNA"/>
</dbReference>
<dbReference type="AlphaFoldDB" id="A0A0M6WCL4"/>
<keyword evidence="2" id="KW-1185">Reference proteome</keyword>
<dbReference type="Proteomes" id="UP000049828">
    <property type="component" value="Unassembled WGS sequence"/>
</dbReference>
<evidence type="ECO:0000313" key="2">
    <source>
        <dbReference type="Proteomes" id="UP000049828"/>
    </source>
</evidence>
<gene>
    <name evidence="1" type="ORF">RIL183_12801</name>
</gene>
<evidence type="ECO:0008006" key="3">
    <source>
        <dbReference type="Google" id="ProtNLM"/>
    </source>
</evidence>
<organism evidence="1 2">
    <name type="scientific">Roseburia inulinivorans</name>
    <dbReference type="NCBI Taxonomy" id="360807"/>
    <lineage>
        <taxon>Bacteria</taxon>
        <taxon>Bacillati</taxon>
        <taxon>Bacillota</taxon>
        <taxon>Clostridia</taxon>
        <taxon>Lachnospirales</taxon>
        <taxon>Lachnospiraceae</taxon>
        <taxon>Roseburia</taxon>
    </lineage>
</organism>
<sequence>MYIMEDNRKEQIEALQVLTEFNGRLVKNMSILVKELSGERLDDTDNFEKAIIDAINWEIEVLNGTMELLNEGKERINKESFNKAVVALGEAVASKDDAKMAEQFKNIIPVFEDLGKAAEEVIK</sequence>
<protein>
    <recommendedName>
        <fullName evidence="3">Molecular chaperone</fullName>
    </recommendedName>
</protein>
<accession>A0A0M6WCL4</accession>
<name>A0A0M6WCL4_9FIRM</name>
<reference evidence="2" key="1">
    <citation type="submission" date="2015-05" db="EMBL/GenBank/DDBJ databases">
        <authorList>
            <consortium name="Pathogen Informatics"/>
        </authorList>
    </citation>
    <scope>NUCLEOTIDE SEQUENCE [LARGE SCALE GENOMIC DNA]</scope>
    <source>
        <strain evidence="2">L1-83</strain>
    </source>
</reference>